<evidence type="ECO:0000256" key="2">
    <source>
        <dbReference type="SAM" id="MobiDB-lite"/>
    </source>
</evidence>
<feature type="compositionally biased region" description="Polar residues" evidence="2">
    <location>
        <begin position="307"/>
        <end position="328"/>
    </location>
</feature>
<dbReference type="Proteomes" id="UP000693970">
    <property type="component" value="Unassembled WGS sequence"/>
</dbReference>
<proteinExistence type="predicted"/>
<sequence>MSSDELRTKCQEAYEQEISDELWQEVTNTQIWKMTESPDLAVLLFLEHVRKGEMQKKYQTEMAEKEEMEKKYQTEMAEKEEMEKKYQTEIAEKDKKYQTEIAKLQAKLMNFEQQKQHQQERKPLYVSGVSQAAKHSVFRQQFRERQVAENNCRGGFVTHELFIEFVKAAHVMTNSEAPRNNELTGLKLCMKNVKSQLDKKYGNVLLNRVQHSLYSAEYKDEEVPQSALAAEMLQFAITRLQQQQSQGGTDDTPETGPSLIISHQFAVVSPLDPKSTETVGIPTKKPKESESTDAGLANSNKKRKATGSDNASETLPPQSEGGSVSRTGGSKKVLEVDILCWFSHPVEQMGSCCLASVEYKPSKLNSEVREGQADMYASNIQILHKKPCLSIDIAGGNNIQEWTISVYALVKRPQPDDNEPLWDKSRLYQGNGTAAIVRVASGLLAALPNYPKQTDNFGYRLGPVVGLVDNRVFKAYDNATTRKPNIDLIREYVDKQAKLWTSDDEKIQIIEMCYHENTWTNPTSVKAFISILKTLSMLHSKDLVHGDIRLANLLSSGHIVDFDFVGLKTYPEGLMKLGVDGRRHEDVDEAISTFTIQKMKPEKQHDAYSMAQVMTLFTARGPWWENAFSLVENGNIDDAIEILREHESQVLTLNAEISFYGTGPSPVKRNGGMCKTSSKSAQVSWAEE</sequence>
<evidence type="ECO:0008006" key="5">
    <source>
        <dbReference type="Google" id="ProtNLM"/>
    </source>
</evidence>
<evidence type="ECO:0000256" key="1">
    <source>
        <dbReference type="SAM" id="Coils"/>
    </source>
</evidence>
<dbReference type="EMBL" id="JAGRRH010000002">
    <property type="protein sequence ID" value="KAG7372916.1"/>
    <property type="molecule type" value="Genomic_DNA"/>
</dbReference>
<dbReference type="OrthoDB" id="3250441at2759"/>
<keyword evidence="4" id="KW-1185">Reference proteome</keyword>
<protein>
    <recommendedName>
        <fullName evidence="5">Protein kinase domain-containing protein</fullName>
    </recommendedName>
</protein>
<name>A0A9K3M6B4_9STRA</name>
<evidence type="ECO:0000313" key="3">
    <source>
        <dbReference type="EMBL" id="KAG7372916.1"/>
    </source>
</evidence>
<keyword evidence="1" id="KW-0175">Coiled coil</keyword>
<organism evidence="3 4">
    <name type="scientific">Nitzschia inconspicua</name>
    <dbReference type="NCBI Taxonomy" id="303405"/>
    <lineage>
        <taxon>Eukaryota</taxon>
        <taxon>Sar</taxon>
        <taxon>Stramenopiles</taxon>
        <taxon>Ochrophyta</taxon>
        <taxon>Bacillariophyta</taxon>
        <taxon>Bacillariophyceae</taxon>
        <taxon>Bacillariophycidae</taxon>
        <taxon>Bacillariales</taxon>
        <taxon>Bacillariaceae</taxon>
        <taxon>Nitzschia</taxon>
    </lineage>
</organism>
<dbReference type="AlphaFoldDB" id="A0A9K3M6B4"/>
<feature type="coiled-coil region" evidence="1">
    <location>
        <begin position="51"/>
        <end position="121"/>
    </location>
</feature>
<feature type="region of interest" description="Disordered" evidence="2">
    <location>
        <begin position="272"/>
        <end position="328"/>
    </location>
</feature>
<gene>
    <name evidence="3" type="ORF">IV203_033640</name>
</gene>
<evidence type="ECO:0000313" key="4">
    <source>
        <dbReference type="Proteomes" id="UP000693970"/>
    </source>
</evidence>
<reference evidence="3" key="1">
    <citation type="journal article" date="2021" name="Sci. Rep.">
        <title>Diploid genomic architecture of Nitzschia inconspicua, an elite biomass production diatom.</title>
        <authorList>
            <person name="Oliver A."/>
            <person name="Podell S."/>
            <person name="Pinowska A."/>
            <person name="Traller J.C."/>
            <person name="Smith S.R."/>
            <person name="McClure R."/>
            <person name="Beliaev A."/>
            <person name="Bohutskyi P."/>
            <person name="Hill E.A."/>
            <person name="Rabines A."/>
            <person name="Zheng H."/>
            <person name="Allen L.Z."/>
            <person name="Kuo A."/>
            <person name="Grigoriev I.V."/>
            <person name="Allen A.E."/>
            <person name="Hazlebeck D."/>
            <person name="Allen E.E."/>
        </authorList>
    </citation>
    <scope>NUCLEOTIDE SEQUENCE</scope>
    <source>
        <strain evidence="3">Hildebrandi</strain>
    </source>
</reference>
<comment type="caution">
    <text evidence="3">The sequence shown here is derived from an EMBL/GenBank/DDBJ whole genome shotgun (WGS) entry which is preliminary data.</text>
</comment>
<accession>A0A9K3M6B4</accession>
<reference evidence="3" key="2">
    <citation type="submission" date="2021-04" db="EMBL/GenBank/DDBJ databases">
        <authorList>
            <person name="Podell S."/>
        </authorList>
    </citation>
    <scope>NUCLEOTIDE SEQUENCE</scope>
    <source>
        <strain evidence="3">Hildebrandi</strain>
    </source>
</reference>